<sequence length="303" mass="33837">MDNAAHIPAICFGEVLWDVLPQGPQPGGAALNVAYHLRKMGIESGLASRIGKDIQGENLEKLLDLWGIKKHLLQFDEHYPTSEVIATLNEYNEASYEIVFPVAWDFISDSKSITAAIKSTTYVIYGSLACRNQVTRDTLLDILEKESIKVLDINLRPPYIDRALLIELLNRANIAKLNHTELESVQSLFQGRYSHETSQVKFVQERFNIPEIVITKGEFGASYYKNNEAYHVAGYEVDVKDTVGSGDAFLAAFIANHYLNESPVTILKNAMSMGGFVATKPGGCPEYKFSEYVTFREQLFSGV</sequence>
<evidence type="ECO:0000259" key="4">
    <source>
        <dbReference type="Pfam" id="PF00294"/>
    </source>
</evidence>
<feature type="domain" description="Carbohydrate kinase PfkB" evidence="4">
    <location>
        <begin position="25"/>
        <end position="284"/>
    </location>
</feature>
<dbReference type="PROSITE" id="PS00583">
    <property type="entry name" value="PFKB_KINASES_1"/>
    <property type="match status" value="1"/>
</dbReference>
<name>A0A3S2V886_9SPHI</name>
<reference evidence="5 6" key="1">
    <citation type="submission" date="2019-01" db="EMBL/GenBank/DDBJ databases">
        <authorList>
            <person name="Chen W.-M."/>
        </authorList>
    </citation>
    <scope>NUCLEOTIDE SEQUENCE [LARGE SCALE GENOMIC DNA]</scope>
    <source>
        <strain evidence="5 6">YBJ-36</strain>
    </source>
</reference>
<dbReference type="Gene3D" id="3.40.1190.20">
    <property type="match status" value="1"/>
</dbReference>
<dbReference type="EMBL" id="SACK01000003">
    <property type="protein sequence ID" value="RVU01000.1"/>
    <property type="molecule type" value="Genomic_DNA"/>
</dbReference>
<evidence type="ECO:0000313" key="5">
    <source>
        <dbReference type="EMBL" id="RVU01000.1"/>
    </source>
</evidence>
<keyword evidence="6" id="KW-1185">Reference proteome</keyword>
<keyword evidence="2" id="KW-0808">Transferase</keyword>
<dbReference type="PROSITE" id="PS00584">
    <property type="entry name" value="PFKB_KINASES_2"/>
    <property type="match status" value="1"/>
</dbReference>
<protein>
    <submittedName>
        <fullName evidence="5">Carbohydrate kinase</fullName>
    </submittedName>
</protein>
<dbReference type="Proteomes" id="UP000282759">
    <property type="component" value="Unassembled WGS sequence"/>
</dbReference>
<dbReference type="CDD" id="cd01167">
    <property type="entry name" value="bac_FRK"/>
    <property type="match status" value="1"/>
</dbReference>
<accession>A0A3S2V886</accession>
<dbReference type="InterPro" id="IPR002173">
    <property type="entry name" value="Carboh/pur_kinase_PfkB_CS"/>
</dbReference>
<dbReference type="Pfam" id="PF00294">
    <property type="entry name" value="PfkB"/>
    <property type="match status" value="1"/>
</dbReference>
<dbReference type="SUPFAM" id="SSF53613">
    <property type="entry name" value="Ribokinase-like"/>
    <property type="match status" value="1"/>
</dbReference>
<dbReference type="AlphaFoldDB" id="A0A3S2V886"/>
<comment type="similarity">
    <text evidence="1">Belongs to the carbohydrate kinase PfkB family.</text>
</comment>
<keyword evidence="3 5" id="KW-0418">Kinase</keyword>
<evidence type="ECO:0000256" key="3">
    <source>
        <dbReference type="ARBA" id="ARBA00022777"/>
    </source>
</evidence>
<comment type="caution">
    <text evidence="5">The sequence shown here is derived from an EMBL/GenBank/DDBJ whole genome shotgun (WGS) entry which is preliminary data.</text>
</comment>
<dbReference type="InterPro" id="IPR011611">
    <property type="entry name" value="PfkB_dom"/>
</dbReference>
<dbReference type="GO" id="GO:0016301">
    <property type="term" value="F:kinase activity"/>
    <property type="evidence" value="ECO:0007669"/>
    <property type="project" value="UniProtKB-KW"/>
</dbReference>
<evidence type="ECO:0000256" key="2">
    <source>
        <dbReference type="ARBA" id="ARBA00022679"/>
    </source>
</evidence>
<organism evidence="5 6">
    <name type="scientific">Mucilaginibacter limnophilus</name>
    <dbReference type="NCBI Taxonomy" id="1932778"/>
    <lineage>
        <taxon>Bacteria</taxon>
        <taxon>Pseudomonadati</taxon>
        <taxon>Bacteroidota</taxon>
        <taxon>Sphingobacteriia</taxon>
        <taxon>Sphingobacteriales</taxon>
        <taxon>Sphingobacteriaceae</taxon>
        <taxon>Mucilaginibacter</taxon>
    </lineage>
</organism>
<gene>
    <name evidence="5" type="ORF">EOD41_10265</name>
</gene>
<evidence type="ECO:0000256" key="1">
    <source>
        <dbReference type="ARBA" id="ARBA00010688"/>
    </source>
</evidence>
<dbReference type="InterPro" id="IPR029056">
    <property type="entry name" value="Ribokinase-like"/>
</dbReference>
<proteinExistence type="inferred from homology"/>
<dbReference type="PANTHER" id="PTHR43085:SF57">
    <property type="entry name" value="CARBOHYDRATE KINASE PFKB DOMAIN-CONTAINING PROTEIN"/>
    <property type="match status" value="1"/>
</dbReference>
<dbReference type="InterPro" id="IPR050306">
    <property type="entry name" value="PfkB_Carbo_kinase"/>
</dbReference>
<evidence type="ECO:0000313" key="6">
    <source>
        <dbReference type="Proteomes" id="UP000282759"/>
    </source>
</evidence>
<dbReference type="RefSeq" id="WP_127704713.1">
    <property type="nucleotide sequence ID" value="NZ_SACK01000003.1"/>
</dbReference>
<dbReference type="OrthoDB" id="9813569at2"/>
<dbReference type="PANTHER" id="PTHR43085">
    <property type="entry name" value="HEXOKINASE FAMILY MEMBER"/>
    <property type="match status" value="1"/>
</dbReference>